<feature type="region of interest" description="Disordered" evidence="1">
    <location>
        <begin position="1"/>
        <end position="43"/>
    </location>
</feature>
<evidence type="ECO:0000313" key="3">
    <source>
        <dbReference type="Proteomes" id="UP000467841"/>
    </source>
</evidence>
<organism evidence="2 3">
    <name type="scientific">Microthlaspi erraticum</name>
    <dbReference type="NCBI Taxonomy" id="1685480"/>
    <lineage>
        <taxon>Eukaryota</taxon>
        <taxon>Viridiplantae</taxon>
        <taxon>Streptophyta</taxon>
        <taxon>Embryophyta</taxon>
        <taxon>Tracheophyta</taxon>
        <taxon>Spermatophyta</taxon>
        <taxon>Magnoliopsida</taxon>
        <taxon>eudicotyledons</taxon>
        <taxon>Gunneridae</taxon>
        <taxon>Pentapetalae</taxon>
        <taxon>rosids</taxon>
        <taxon>malvids</taxon>
        <taxon>Brassicales</taxon>
        <taxon>Brassicaceae</taxon>
        <taxon>Coluteocarpeae</taxon>
        <taxon>Microthlaspi</taxon>
    </lineage>
</organism>
<evidence type="ECO:0000313" key="2">
    <source>
        <dbReference type="EMBL" id="CAA7045093.1"/>
    </source>
</evidence>
<gene>
    <name evidence="2" type="ORF">MERR_LOCUS32328</name>
</gene>
<feature type="region of interest" description="Disordered" evidence="1">
    <location>
        <begin position="55"/>
        <end position="86"/>
    </location>
</feature>
<comment type="caution">
    <text evidence="2">The sequence shown here is derived from an EMBL/GenBank/DDBJ whole genome shotgun (WGS) entry which is preliminary data.</text>
</comment>
<dbReference type="Proteomes" id="UP000467841">
    <property type="component" value="Unassembled WGS sequence"/>
</dbReference>
<evidence type="ECO:0000256" key="1">
    <source>
        <dbReference type="SAM" id="MobiDB-lite"/>
    </source>
</evidence>
<dbReference type="AlphaFoldDB" id="A0A6D2JMQ7"/>
<reference evidence="2" key="1">
    <citation type="submission" date="2020-01" db="EMBL/GenBank/DDBJ databases">
        <authorList>
            <person name="Mishra B."/>
        </authorList>
    </citation>
    <scope>NUCLEOTIDE SEQUENCE [LARGE SCALE GENOMIC DNA]</scope>
</reference>
<dbReference type="OrthoDB" id="1110283at2759"/>
<feature type="compositionally biased region" description="Polar residues" evidence="1">
    <location>
        <begin position="61"/>
        <end position="71"/>
    </location>
</feature>
<keyword evidence="3" id="KW-1185">Reference proteome</keyword>
<proteinExistence type="predicted"/>
<accession>A0A6D2JMQ7</accession>
<protein>
    <submittedName>
        <fullName evidence="2">Uncharacterized protein</fullName>
    </submittedName>
</protein>
<dbReference type="EMBL" id="CACVBM020001315">
    <property type="protein sequence ID" value="CAA7045093.1"/>
    <property type="molecule type" value="Genomic_DNA"/>
</dbReference>
<name>A0A6D2JMQ7_9BRAS</name>
<sequence length="164" mass="18047">MGSNSPSSFPRSFTYLMNQTDTPQTPPFCTQSPSFSTQTPLFGTQTPLFSTQTPLFGDQTPLFSTQTSSTADDADGVDESSPLPTREARRRWTNAEDGALVTAWLNTSKDGVIANEEKARVLETGLQLLSWVYCGEGLPSSHVEYLQAEMDENKQRSAVVLRML</sequence>